<dbReference type="InterPro" id="IPR035959">
    <property type="entry name" value="RutC-like_sf"/>
</dbReference>
<dbReference type="PANTHER" id="PTHR11803">
    <property type="entry name" value="2-IMINOBUTANOATE/2-IMINOPROPANOATE DEAMINASE RIDA"/>
    <property type="match status" value="1"/>
</dbReference>
<dbReference type="SUPFAM" id="SSF55298">
    <property type="entry name" value="YjgF-like"/>
    <property type="match status" value="1"/>
</dbReference>
<protein>
    <submittedName>
        <fullName evidence="2">RidA family protein</fullName>
    </submittedName>
</protein>
<proteinExistence type="inferred from homology"/>
<keyword evidence="3" id="KW-1185">Reference proteome</keyword>
<evidence type="ECO:0000256" key="1">
    <source>
        <dbReference type="ARBA" id="ARBA00010552"/>
    </source>
</evidence>
<sequence length="133" mass="14494">MTVHRTLLPPGWARPKGYANGISAQGRMVFTAGVVGWNSEERFVAKDLAGQFRQLLANTLAILAEDGAGPEHIVRMTWYVTSRDDYVASLPQIGEAYRELIGRNFPAMAVVEVSALVEPEALLEIETIAVVPA</sequence>
<organism evidence="2 3">
    <name type="scientific">Sphingomonas colocasiae</name>
    <dbReference type="NCBI Taxonomy" id="1848973"/>
    <lineage>
        <taxon>Bacteria</taxon>
        <taxon>Pseudomonadati</taxon>
        <taxon>Pseudomonadota</taxon>
        <taxon>Alphaproteobacteria</taxon>
        <taxon>Sphingomonadales</taxon>
        <taxon>Sphingomonadaceae</taxon>
        <taxon>Sphingomonas</taxon>
    </lineage>
</organism>
<comment type="caution">
    <text evidence="2">The sequence shown here is derived from an EMBL/GenBank/DDBJ whole genome shotgun (WGS) entry which is preliminary data.</text>
</comment>
<dbReference type="EMBL" id="JAINVV010000003">
    <property type="protein sequence ID" value="MBY8821431.1"/>
    <property type="molecule type" value="Genomic_DNA"/>
</dbReference>
<gene>
    <name evidence="2" type="ORF">K7G82_03955</name>
</gene>
<dbReference type="Gene3D" id="3.30.1330.40">
    <property type="entry name" value="RutC-like"/>
    <property type="match status" value="1"/>
</dbReference>
<dbReference type="Proteomes" id="UP000706039">
    <property type="component" value="Unassembled WGS sequence"/>
</dbReference>
<reference evidence="2 3" key="1">
    <citation type="submission" date="2021-08" db="EMBL/GenBank/DDBJ databases">
        <authorList>
            <person name="Tuo L."/>
        </authorList>
    </citation>
    <scope>NUCLEOTIDE SEQUENCE [LARGE SCALE GENOMIC DNA]</scope>
    <source>
        <strain evidence="2 3">JCM 31229</strain>
    </source>
</reference>
<name>A0ABS7PJI5_9SPHN</name>
<dbReference type="RefSeq" id="WP_222988551.1">
    <property type="nucleotide sequence ID" value="NZ_JAINVV010000003.1"/>
</dbReference>
<evidence type="ECO:0000313" key="2">
    <source>
        <dbReference type="EMBL" id="MBY8821431.1"/>
    </source>
</evidence>
<dbReference type="PANTHER" id="PTHR11803:SF58">
    <property type="entry name" value="PROTEIN HMF1-RELATED"/>
    <property type="match status" value="1"/>
</dbReference>
<dbReference type="InterPro" id="IPR006175">
    <property type="entry name" value="YjgF/YER057c/UK114"/>
</dbReference>
<dbReference type="CDD" id="cd00448">
    <property type="entry name" value="YjgF_YER057c_UK114_family"/>
    <property type="match status" value="1"/>
</dbReference>
<accession>A0ABS7PJI5</accession>
<dbReference type="Pfam" id="PF01042">
    <property type="entry name" value="Ribonuc_L-PSP"/>
    <property type="match status" value="1"/>
</dbReference>
<evidence type="ECO:0000313" key="3">
    <source>
        <dbReference type="Proteomes" id="UP000706039"/>
    </source>
</evidence>
<comment type="similarity">
    <text evidence="1">Belongs to the RutC family.</text>
</comment>